<dbReference type="AlphaFoldDB" id="A0A6A6FRI7"/>
<proteinExistence type="predicted"/>
<evidence type="ECO:0000313" key="5">
    <source>
        <dbReference type="Proteomes" id="UP000799539"/>
    </source>
</evidence>
<accession>A0A6A6FRI7</accession>
<feature type="compositionally biased region" description="Polar residues" evidence="1">
    <location>
        <begin position="218"/>
        <end position="238"/>
    </location>
</feature>
<name>A0A6A6FRI7_9PEZI</name>
<keyword evidence="2" id="KW-0812">Transmembrane</keyword>
<feature type="signal peptide" evidence="3">
    <location>
        <begin position="1"/>
        <end position="19"/>
    </location>
</feature>
<feature type="region of interest" description="Disordered" evidence="1">
    <location>
        <begin position="25"/>
        <end position="73"/>
    </location>
</feature>
<keyword evidence="2" id="KW-1133">Transmembrane helix</keyword>
<dbReference type="OrthoDB" id="4775599at2759"/>
<feature type="compositionally biased region" description="Low complexity" evidence="1">
    <location>
        <begin position="34"/>
        <end position="68"/>
    </location>
</feature>
<feature type="chain" id="PRO_5025684888" evidence="3">
    <location>
        <begin position="20"/>
        <end position="238"/>
    </location>
</feature>
<reference evidence="4" key="1">
    <citation type="journal article" date="2020" name="Stud. Mycol.">
        <title>101 Dothideomycetes genomes: a test case for predicting lifestyles and emergence of pathogens.</title>
        <authorList>
            <person name="Haridas S."/>
            <person name="Albert R."/>
            <person name="Binder M."/>
            <person name="Bloem J."/>
            <person name="Labutti K."/>
            <person name="Salamov A."/>
            <person name="Andreopoulos B."/>
            <person name="Baker S."/>
            <person name="Barry K."/>
            <person name="Bills G."/>
            <person name="Bluhm B."/>
            <person name="Cannon C."/>
            <person name="Castanera R."/>
            <person name="Culley D."/>
            <person name="Daum C."/>
            <person name="Ezra D."/>
            <person name="Gonzalez J."/>
            <person name="Henrissat B."/>
            <person name="Kuo A."/>
            <person name="Liang C."/>
            <person name="Lipzen A."/>
            <person name="Lutzoni F."/>
            <person name="Magnuson J."/>
            <person name="Mondo S."/>
            <person name="Nolan M."/>
            <person name="Ohm R."/>
            <person name="Pangilinan J."/>
            <person name="Park H.-J."/>
            <person name="Ramirez L."/>
            <person name="Alfaro M."/>
            <person name="Sun H."/>
            <person name="Tritt A."/>
            <person name="Yoshinaga Y."/>
            <person name="Zwiers L.-H."/>
            <person name="Turgeon B."/>
            <person name="Goodwin S."/>
            <person name="Spatafora J."/>
            <person name="Crous P."/>
            <person name="Grigoriev I."/>
        </authorList>
    </citation>
    <scope>NUCLEOTIDE SEQUENCE</scope>
    <source>
        <strain evidence="4">SCOH1-5</strain>
    </source>
</reference>
<evidence type="ECO:0000256" key="1">
    <source>
        <dbReference type="SAM" id="MobiDB-lite"/>
    </source>
</evidence>
<protein>
    <submittedName>
        <fullName evidence="4">Uncharacterized protein</fullName>
    </submittedName>
</protein>
<keyword evidence="5" id="KW-1185">Reference proteome</keyword>
<feature type="compositionally biased region" description="Basic and acidic residues" evidence="1">
    <location>
        <begin position="203"/>
        <end position="214"/>
    </location>
</feature>
<evidence type="ECO:0000313" key="4">
    <source>
        <dbReference type="EMBL" id="KAF2215904.1"/>
    </source>
</evidence>
<organism evidence="4 5">
    <name type="scientific">Cercospora zeae-maydis SCOH1-5</name>
    <dbReference type="NCBI Taxonomy" id="717836"/>
    <lineage>
        <taxon>Eukaryota</taxon>
        <taxon>Fungi</taxon>
        <taxon>Dikarya</taxon>
        <taxon>Ascomycota</taxon>
        <taxon>Pezizomycotina</taxon>
        <taxon>Dothideomycetes</taxon>
        <taxon>Dothideomycetidae</taxon>
        <taxon>Mycosphaerellales</taxon>
        <taxon>Mycosphaerellaceae</taxon>
        <taxon>Cercospora</taxon>
    </lineage>
</organism>
<dbReference type="Proteomes" id="UP000799539">
    <property type="component" value="Unassembled WGS sequence"/>
</dbReference>
<evidence type="ECO:0000256" key="3">
    <source>
        <dbReference type="SAM" id="SignalP"/>
    </source>
</evidence>
<dbReference type="EMBL" id="ML992665">
    <property type="protein sequence ID" value="KAF2215904.1"/>
    <property type="molecule type" value="Genomic_DNA"/>
</dbReference>
<evidence type="ECO:0000256" key="2">
    <source>
        <dbReference type="SAM" id="Phobius"/>
    </source>
</evidence>
<gene>
    <name evidence="4" type="ORF">CERZMDRAFT_90024</name>
</gene>
<keyword evidence="3" id="KW-0732">Signal</keyword>
<sequence length="238" mass="26364">MDPTLRLLLATCLLPFVMGQSGNDGEEQANSIYGSSTSPPAGTASSTSTSPPDSSNNNNNNNNNNNDNDGQRQSDMDGLVNYYFVFLALIVILIGIGAFFVYRRKRKAALLYQNGQAGALQQDVGAWDHSRARRRYWQGRWRSADITHREEGLNEHGEAPPPYMPKETRDEEQGLPMRNHNDNNHLAVPLQTLSREQAGLKPPEYDHAVTEHYARPNATGSTSSSQQPAADTSNQQHQ</sequence>
<feature type="transmembrane region" description="Helical" evidence="2">
    <location>
        <begin position="82"/>
        <end position="102"/>
    </location>
</feature>
<feature type="region of interest" description="Disordered" evidence="1">
    <location>
        <begin position="150"/>
        <end position="238"/>
    </location>
</feature>
<keyword evidence="2" id="KW-0472">Membrane</keyword>